<organism evidence="3 4">
    <name type="scientific">Luteococcus japonicus</name>
    <dbReference type="NCBI Taxonomy" id="33984"/>
    <lineage>
        <taxon>Bacteria</taxon>
        <taxon>Bacillati</taxon>
        <taxon>Actinomycetota</taxon>
        <taxon>Actinomycetes</taxon>
        <taxon>Propionibacteriales</taxon>
        <taxon>Propionibacteriaceae</taxon>
        <taxon>Luteococcus</taxon>
    </lineage>
</organism>
<feature type="compositionally biased region" description="Basic and acidic residues" evidence="1">
    <location>
        <begin position="1"/>
        <end position="10"/>
    </location>
</feature>
<feature type="transmembrane region" description="Helical" evidence="2">
    <location>
        <begin position="21"/>
        <end position="40"/>
    </location>
</feature>
<name>A0A3N1ZU06_9ACTN</name>
<dbReference type="AlphaFoldDB" id="A0A3N1ZU06"/>
<comment type="caution">
    <text evidence="3">The sequence shown here is derived from an EMBL/GenBank/DDBJ whole genome shotgun (WGS) entry which is preliminary data.</text>
</comment>
<dbReference type="Proteomes" id="UP000275749">
    <property type="component" value="Unassembled WGS sequence"/>
</dbReference>
<feature type="transmembrane region" description="Helical" evidence="2">
    <location>
        <begin position="69"/>
        <end position="89"/>
    </location>
</feature>
<accession>A0A3N1ZU06</accession>
<keyword evidence="2" id="KW-0472">Membrane</keyword>
<keyword evidence="2" id="KW-0812">Transmembrane</keyword>
<reference evidence="3 4" key="1">
    <citation type="submission" date="2018-11" db="EMBL/GenBank/DDBJ databases">
        <title>Sequencing the genomes of 1000 actinobacteria strains.</title>
        <authorList>
            <person name="Klenk H.-P."/>
        </authorList>
    </citation>
    <scope>NUCLEOTIDE SEQUENCE [LARGE SCALE GENOMIC DNA]</scope>
    <source>
        <strain evidence="3 4">DSM 10546</strain>
    </source>
</reference>
<sequence>MVPELVEGRPARKTRSMRTKTCPTSAALTSLGLVGGYGLASTTRNRPLGGAVLAAAGIAAGLKWKEQGALTTIGLAALYLGAFGGSHPLAKKMGAWPSVLTVTAITAAASWALVDRVAD</sequence>
<proteinExistence type="predicted"/>
<evidence type="ECO:0000313" key="3">
    <source>
        <dbReference type="EMBL" id="ROR54343.1"/>
    </source>
</evidence>
<gene>
    <name evidence="3" type="ORF">EDD41_1543</name>
</gene>
<evidence type="ECO:0000313" key="4">
    <source>
        <dbReference type="Proteomes" id="UP000275749"/>
    </source>
</evidence>
<protein>
    <submittedName>
        <fullName evidence="3">Uncharacterized protein</fullName>
    </submittedName>
</protein>
<keyword evidence="2" id="KW-1133">Transmembrane helix</keyword>
<feature type="region of interest" description="Disordered" evidence="1">
    <location>
        <begin position="1"/>
        <end position="20"/>
    </location>
</feature>
<evidence type="ECO:0000256" key="2">
    <source>
        <dbReference type="SAM" id="Phobius"/>
    </source>
</evidence>
<dbReference type="EMBL" id="RKHG01000001">
    <property type="protein sequence ID" value="ROR54343.1"/>
    <property type="molecule type" value="Genomic_DNA"/>
</dbReference>
<evidence type="ECO:0000256" key="1">
    <source>
        <dbReference type="SAM" id="MobiDB-lite"/>
    </source>
</evidence>
<feature type="transmembrane region" description="Helical" evidence="2">
    <location>
        <begin position="95"/>
        <end position="114"/>
    </location>
</feature>